<comment type="caution">
    <text evidence="2">The sequence shown here is derived from an EMBL/GenBank/DDBJ whole genome shotgun (WGS) entry which is preliminary data.</text>
</comment>
<name>A0A9P6G8T2_9PLEO</name>
<organism evidence="2 3">
    <name type="scientific">Paraphaeosphaeria minitans</name>
    <dbReference type="NCBI Taxonomy" id="565426"/>
    <lineage>
        <taxon>Eukaryota</taxon>
        <taxon>Fungi</taxon>
        <taxon>Dikarya</taxon>
        <taxon>Ascomycota</taxon>
        <taxon>Pezizomycotina</taxon>
        <taxon>Dothideomycetes</taxon>
        <taxon>Pleosporomycetidae</taxon>
        <taxon>Pleosporales</taxon>
        <taxon>Massarineae</taxon>
        <taxon>Didymosphaeriaceae</taxon>
        <taxon>Paraphaeosphaeria</taxon>
    </lineage>
</organism>
<evidence type="ECO:0000313" key="2">
    <source>
        <dbReference type="EMBL" id="KAF9729905.1"/>
    </source>
</evidence>
<evidence type="ECO:0000313" key="3">
    <source>
        <dbReference type="Proteomes" id="UP000756921"/>
    </source>
</evidence>
<feature type="region of interest" description="Disordered" evidence="1">
    <location>
        <begin position="80"/>
        <end position="144"/>
    </location>
</feature>
<sequence length="156" mass="17439">MSEAEARQRAGRKATRENVGVTPRRLIRQGVSSRRHLAFASEAQATWPHPPACEHPGRSYMQKETARGYNWPSCSRTIVSGEQHNQRDKPDEDDAPHAQQRLATIPSAAPNYRKVRTAHPPFFRLPQRPGEIHFGPSDGCADARPDVQGIAAFRPD</sequence>
<dbReference type="Proteomes" id="UP000756921">
    <property type="component" value="Unassembled WGS sequence"/>
</dbReference>
<accession>A0A9P6G8T2</accession>
<keyword evidence="3" id="KW-1185">Reference proteome</keyword>
<proteinExistence type="predicted"/>
<evidence type="ECO:0000256" key="1">
    <source>
        <dbReference type="SAM" id="MobiDB-lite"/>
    </source>
</evidence>
<feature type="region of interest" description="Disordered" evidence="1">
    <location>
        <begin position="1"/>
        <end position="24"/>
    </location>
</feature>
<dbReference type="EMBL" id="WJXW01000015">
    <property type="protein sequence ID" value="KAF9729905.1"/>
    <property type="molecule type" value="Genomic_DNA"/>
</dbReference>
<dbReference type="AlphaFoldDB" id="A0A9P6G8T2"/>
<gene>
    <name evidence="2" type="ORF">PMIN01_11838</name>
</gene>
<protein>
    <submittedName>
        <fullName evidence="2">Uncharacterized protein</fullName>
    </submittedName>
</protein>
<reference evidence="2" key="1">
    <citation type="journal article" date="2020" name="Mol. Plant Microbe Interact.">
        <title>Genome Sequence of the Biocontrol Agent Coniothyrium minitans strain Conio (IMI 134523).</title>
        <authorList>
            <person name="Patel D."/>
            <person name="Shittu T.A."/>
            <person name="Baroncelli R."/>
            <person name="Muthumeenakshi S."/>
            <person name="Osborne T.H."/>
            <person name="Janganan T.K."/>
            <person name="Sreenivasaprasad S."/>
        </authorList>
    </citation>
    <scope>NUCLEOTIDE SEQUENCE</scope>
    <source>
        <strain evidence="2">Conio</strain>
    </source>
</reference>